<evidence type="ECO:0000313" key="4">
    <source>
        <dbReference type="EMBL" id="SFD03946.1"/>
    </source>
</evidence>
<dbReference type="RefSeq" id="WP_046169501.1">
    <property type="nucleotide sequence ID" value="NZ_FOMB01000018.1"/>
</dbReference>
<dbReference type="PATRIC" id="fig|728005.3.peg.2717"/>
<dbReference type="Proteomes" id="UP000033519">
    <property type="component" value="Unassembled WGS sequence"/>
</dbReference>
<feature type="transmembrane region" description="Helical" evidence="2">
    <location>
        <begin position="25"/>
        <end position="48"/>
    </location>
</feature>
<evidence type="ECO:0000313" key="6">
    <source>
        <dbReference type="Proteomes" id="UP000182258"/>
    </source>
</evidence>
<sequence>MNLHADAAQRLKIYQGLQARNRVVAVLRLGVPAMGAVALALLVGQIYLSSLGSRFGVGKITVTRESVSVDAPQYAGLLDDGTAYRVSATSAQAATGATDQIALTHSRLVMTRPTGVATTVEAEAALLDTTRELVVIKDIAHVSTSEGTKGVVADSIFDYKTQSLVGQGPVTIDYADGTHLVAEGLTYNAITMIWTFTRSTVTLPDTPGADPEAADPEAAKTTEMTVP</sequence>
<protein>
    <recommendedName>
        <fullName evidence="7">Lipopolysaccharide export system protein LptC</fullName>
    </recommendedName>
</protein>
<dbReference type="OrthoDB" id="7946957at2"/>
<gene>
    <name evidence="4" type="ORF">SAMN04488059_11851</name>
    <name evidence="3" type="ORF">WH91_02835</name>
</gene>
<keyword evidence="2" id="KW-0472">Membrane</keyword>
<evidence type="ECO:0000313" key="3">
    <source>
        <dbReference type="EMBL" id="KKC34468.1"/>
    </source>
</evidence>
<accession>A0A0F5Q0P2</accession>
<name>A0A0F5Q0P2_9HYPH</name>
<keyword evidence="5" id="KW-1185">Reference proteome</keyword>
<dbReference type="EMBL" id="FOMB01000018">
    <property type="protein sequence ID" value="SFD03946.1"/>
    <property type="molecule type" value="Genomic_DNA"/>
</dbReference>
<feature type="region of interest" description="Disordered" evidence="1">
    <location>
        <begin position="204"/>
        <end position="227"/>
    </location>
</feature>
<evidence type="ECO:0000256" key="2">
    <source>
        <dbReference type="SAM" id="Phobius"/>
    </source>
</evidence>
<evidence type="ECO:0008006" key="7">
    <source>
        <dbReference type="Google" id="ProtNLM"/>
    </source>
</evidence>
<dbReference type="STRING" id="728005.SAMN04488059_11851"/>
<reference evidence="3 5" key="1">
    <citation type="submission" date="2015-03" db="EMBL/GenBank/DDBJ databases">
        <authorList>
            <person name="Lepp D."/>
            <person name="Hassan Y.I."/>
            <person name="Li X.-Z."/>
            <person name="Zhou T."/>
        </authorList>
    </citation>
    <scope>NUCLEOTIDE SEQUENCE [LARGE SCALE GENOMIC DNA]</scope>
    <source>
        <strain evidence="3 5">Cr7-05</strain>
    </source>
</reference>
<keyword evidence="2" id="KW-1133">Transmembrane helix</keyword>
<proteinExistence type="predicted"/>
<dbReference type="Proteomes" id="UP000182258">
    <property type="component" value="Unassembled WGS sequence"/>
</dbReference>
<keyword evidence="2" id="KW-0812">Transmembrane</keyword>
<dbReference type="EMBL" id="LAPV01000023">
    <property type="protein sequence ID" value="KKC34468.1"/>
    <property type="molecule type" value="Genomic_DNA"/>
</dbReference>
<reference evidence="4 6" key="2">
    <citation type="submission" date="2016-10" db="EMBL/GenBank/DDBJ databases">
        <authorList>
            <person name="de Groot N.N."/>
        </authorList>
    </citation>
    <scope>NUCLEOTIDE SEQUENCE [LARGE SCALE GENOMIC DNA]</scope>
    <source>
        <strain evidence="4 6">CGMCC 1.10210</strain>
    </source>
</reference>
<organism evidence="4 6">
    <name type="scientific">Devosia psychrophila</name>
    <dbReference type="NCBI Taxonomy" id="728005"/>
    <lineage>
        <taxon>Bacteria</taxon>
        <taxon>Pseudomonadati</taxon>
        <taxon>Pseudomonadota</taxon>
        <taxon>Alphaproteobacteria</taxon>
        <taxon>Hyphomicrobiales</taxon>
        <taxon>Devosiaceae</taxon>
        <taxon>Devosia</taxon>
    </lineage>
</organism>
<evidence type="ECO:0000313" key="5">
    <source>
        <dbReference type="Proteomes" id="UP000033519"/>
    </source>
</evidence>
<dbReference type="AlphaFoldDB" id="A0A0F5Q0P2"/>
<evidence type="ECO:0000256" key="1">
    <source>
        <dbReference type="SAM" id="MobiDB-lite"/>
    </source>
</evidence>